<dbReference type="AlphaFoldDB" id="A0A834IFB9"/>
<reference evidence="1" key="1">
    <citation type="submission" date="2020-08" db="EMBL/GenBank/DDBJ databases">
        <title>Genome sequencing and assembly of the red palm weevil Rhynchophorus ferrugineus.</title>
        <authorList>
            <person name="Dias G.B."/>
            <person name="Bergman C.M."/>
            <person name="Manee M."/>
        </authorList>
    </citation>
    <scope>NUCLEOTIDE SEQUENCE</scope>
    <source>
        <strain evidence="1">AA-2017</strain>
        <tissue evidence="1">Whole larva</tissue>
    </source>
</reference>
<accession>A0A834IFB9</accession>
<feature type="non-terminal residue" evidence="1">
    <location>
        <position position="1"/>
    </location>
</feature>
<evidence type="ECO:0000313" key="2">
    <source>
        <dbReference type="Proteomes" id="UP000625711"/>
    </source>
</evidence>
<name>A0A834IFB9_RHYFE</name>
<dbReference type="EMBL" id="JAACXV010004469">
    <property type="protein sequence ID" value="KAF7277045.1"/>
    <property type="molecule type" value="Genomic_DNA"/>
</dbReference>
<proteinExistence type="predicted"/>
<organism evidence="1 2">
    <name type="scientific">Rhynchophorus ferrugineus</name>
    <name type="common">Red palm weevil</name>
    <name type="synonym">Curculio ferrugineus</name>
    <dbReference type="NCBI Taxonomy" id="354439"/>
    <lineage>
        <taxon>Eukaryota</taxon>
        <taxon>Metazoa</taxon>
        <taxon>Ecdysozoa</taxon>
        <taxon>Arthropoda</taxon>
        <taxon>Hexapoda</taxon>
        <taxon>Insecta</taxon>
        <taxon>Pterygota</taxon>
        <taxon>Neoptera</taxon>
        <taxon>Endopterygota</taxon>
        <taxon>Coleoptera</taxon>
        <taxon>Polyphaga</taxon>
        <taxon>Cucujiformia</taxon>
        <taxon>Curculionidae</taxon>
        <taxon>Dryophthorinae</taxon>
        <taxon>Rhynchophorus</taxon>
    </lineage>
</organism>
<protein>
    <submittedName>
        <fullName evidence="1">Uncharacterized protein</fullName>
    </submittedName>
</protein>
<dbReference type="Proteomes" id="UP000625711">
    <property type="component" value="Unassembled WGS sequence"/>
</dbReference>
<comment type="caution">
    <text evidence="1">The sequence shown here is derived from an EMBL/GenBank/DDBJ whole genome shotgun (WGS) entry which is preliminary data.</text>
</comment>
<keyword evidence="2" id="KW-1185">Reference proteome</keyword>
<sequence>VVIWIRTTSCALYKVLKPAESAARSPKLPQKQQDEEFLTELQGASHPDISKDVCHYSATTKSSRK</sequence>
<gene>
    <name evidence="1" type="ORF">GWI33_009502</name>
</gene>
<evidence type="ECO:0000313" key="1">
    <source>
        <dbReference type="EMBL" id="KAF7277045.1"/>
    </source>
</evidence>